<evidence type="ECO:0000313" key="2">
    <source>
        <dbReference type="Proteomes" id="UP000053660"/>
    </source>
</evidence>
<dbReference type="SUPFAM" id="SSF56112">
    <property type="entry name" value="Protein kinase-like (PK-like)"/>
    <property type="match status" value="1"/>
</dbReference>
<organism evidence="1 2">
    <name type="scientific">Oesophagostomum dentatum</name>
    <name type="common">Nodular worm</name>
    <dbReference type="NCBI Taxonomy" id="61180"/>
    <lineage>
        <taxon>Eukaryota</taxon>
        <taxon>Metazoa</taxon>
        <taxon>Ecdysozoa</taxon>
        <taxon>Nematoda</taxon>
        <taxon>Chromadorea</taxon>
        <taxon>Rhabditida</taxon>
        <taxon>Rhabditina</taxon>
        <taxon>Rhabditomorpha</taxon>
        <taxon>Strongyloidea</taxon>
        <taxon>Strongylidae</taxon>
        <taxon>Oesophagostomum</taxon>
    </lineage>
</organism>
<dbReference type="AlphaFoldDB" id="A0A0B1TSL3"/>
<proteinExistence type="predicted"/>
<name>A0A0B1TSL3_OESDE</name>
<dbReference type="InterPro" id="IPR011009">
    <property type="entry name" value="Kinase-like_dom_sf"/>
</dbReference>
<dbReference type="Gene3D" id="1.10.510.10">
    <property type="entry name" value="Transferase(Phosphotransferase) domain 1"/>
    <property type="match status" value="1"/>
</dbReference>
<sequence>FIGYLPWHSSKNNFDHGLTREWKQFARGAYRSEMFAILPQEFAPIFNCIVNTRFEERPRYQFIQRMLYSSASRQNIKLSDAYDWQVVPALQNLIKKSIEHQPGDVLTNTAEDIRPKFDALAENDTVEATV</sequence>
<dbReference type="EMBL" id="KN549315">
    <property type="protein sequence ID" value="KHJ98405.1"/>
    <property type="molecule type" value="Genomic_DNA"/>
</dbReference>
<feature type="non-terminal residue" evidence="1">
    <location>
        <position position="1"/>
    </location>
</feature>
<accession>A0A0B1TSL3</accession>
<protein>
    <submittedName>
        <fullName evidence="1">Uncharacterized protein</fullName>
    </submittedName>
</protein>
<dbReference type="OrthoDB" id="5845094at2759"/>
<keyword evidence="2" id="KW-1185">Reference proteome</keyword>
<dbReference type="Proteomes" id="UP000053660">
    <property type="component" value="Unassembled WGS sequence"/>
</dbReference>
<evidence type="ECO:0000313" key="1">
    <source>
        <dbReference type="EMBL" id="KHJ98405.1"/>
    </source>
</evidence>
<reference evidence="1 2" key="1">
    <citation type="submission" date="2014-03" db="EMBL/GenBank/DDBJ databases">
        <title>Draft genome of the hookworm Oesophagostomum dentatum.</title>
        <authorList>
            <person name="Mitreva M."/>
        </authorList>
    </citation>
    <scope>NUCLEOTIDE SEQUENCE [LARGE SCALE GENOMIC DNA]</scope>
    <source>
        <strain evidence="1 2">OD-Hann</strain>
    </source>
</reference>
<gene>
    <name evidence="1" type="ORF">OESDEN_01613</name>
</gene>